<dbReference type="GO" id="GO:0046872">
    <property type="term" value="F:metal ion binding"/>
    <property type="evidence" value="ECO:0007669"/>
    <property type="project" value="UniProtKB-KW"/>
</dbReference>
<dbReference type="InterPro" id="IPR026992">
    <property type="entry name" value="DIOX_N"/>
</dbReference>
<dbReference type="FunFam" id="2.60.120.330:FF:000045">
    <property type="entry name" value="Oxidoreductase, 2OG-Fe(II) oxygenase family, putative"/>
    <property type="match status" value="1"/>
</dbReference>
<evidence type="ECO:0000259" key="3">
    <source>
        <dbReference type="PROSITE" id="PS51471"/>
    </source>
</evidence>
<accession>A0AAD6HK94</accession>
<keyword evidence="2" id="KW-0560">Oxidoreductase</keyword>
<gene>
    <name evidence="4" type="ORF">N7493_006272</name>
</gene>
<dbReference type="InterPro" id="IPR050231">
    <property type="entry name" value="Iron_ascorbate_oxido_reductase"/>
</dbReference>
<dbReference type="Pfam" id="PF14226">
    <property type="entry name" value="DIOX_N"/>
    <property type="match status" value="1"/>
</dbReference>
<comment type="similarity">
    <text evidence="1 2">Belongs to the iron/ascorbate-dependent oxidoreductase family.</text>
</comment>
<dbReference type="AlphaFoldDB" id="A0AAD6HK94"/>
<evidence type="ECO:0000256" key="2">
    <source>
        <dbReference type="RuleBase" id="RU003682"/>
    </source>
</evidence>
<dbReference type="EMBL" id="JAQJAN010000008">
    <property type="protein sequence ID" value="KAJ5724544.1"/>
    <property type="molecule type" value="Genomic_DNA"/>
</dbReference>
<dbReference type="InterPro" id="IPR044861">
    <property type="entry name" value="IPNS-like_FE2OG_OXY"/>
</dbReference>
<dbReference type="PANTHER" id="PTHR47990">
    <property type="entry name" value="2-OXOGLUTARATE (2OG) AND FE(II)-DEPENDENT OXYGENASE SUPERFAMILY PROTEIN-RELATED"/>
    <property type="match status" value="1"/>
</dbReference>
<keyword evidence="2" id="KW-0408">Iron</keyword>
<organism evidence="4 5">
    <name type="scientific">Penicillium malachiteum</name>
    <dbReference type="NCBI Taxonomy" id="1324776"/>
    <lineage>
        <taxon>Eukaryota</taxon>
        <taxon>Fungi</taxon>
        <taxon>Dikarya</taxon>
        <taxon>Ascomycota</taxon>
        <taxon>Pezizomycotina</taxon>
        <taxon>Eurotiomycetes</taxon>
        <taxon>Eurotiomycetidae</taxon>
        <taxon>Eurotiales</taxon>
        <taxon>Aspergillaceae</taxon>
        <taxon>Penicillium</taxon>
    </lineage>
</organism>
<keyword evidence="4" id="KW-0223">Dioxygenase</keyword>
<name>A0AAD6HK94_9EURO</name>
<feature type="domain" description="Fe2OG dioxygenase" evidence="3">
    <location>
        <begin position="198"/>
        <end position="306"/>
    </location>
</feature>
<proteinExistence type="inferred from homology"/>
<keyword evidence="5" id="KW-1185">Reference proteome</keyword>
<dbReference type="InterPro" id="IPR005123">
    <property type="entry name" value="Oxoglu/Fe-dep_dioxygenase_dom"/>
</dbReference>
<evidence type="ECO:0000256" key="1">
    <source>
        <dbReference type="ARBA" id="ARBA00008056"/>
    </source>
</evidence>
<dbReference type="Pfam" id="PF03171">
    <property type="entry name" value="2OG-FeII_Oxy"/>
    <property type="match status" value="1"/>
</dbReference>
<keyword evidence="2" id="KW-0479">Metal-binding</keyword>
<dbReference type="PROSITE" id="PS51471">
    <property type="entry name" value="FE2OG_OXY"/>
    <property type="match status" value="1"/>
</dbReference>
<comment type="caution">
    <text evidence="4">The sequence shown here is derived from an EMBL/GenBank/DDBJ whole genome shotgun (WGS) entry which is preliminary data.</text>
</comment>
<dbReference type="InterPro" id="IPR027443">
    <property type="entry name" value="IPNS-like_sf"/>
</dbReference>
<reference evidence="4" key="1">
    <citation type="journal article" date="2023" name="IMA Fungus">
        <title>Comparative genomic study of the Penicillium genus elucidates a diverse pangenome and 15 lateral gene transfer events.</title>
        <authorList>
            <person name="Petersen C."/>
            <person name="Sorensen T."/>
            <person name="Nielsen M.R."/>
            <person name="Sondergaard T.E."/>
            <person name="Sorensen J.L."/>
            <person name="Fitzpatrick D.A."/>
            <person name="Frisvad J.C."/>
            <person name="Nielsen K.L."/>
        </authorList>
    </citation>
    <scope>NUCLEOTIDE SEQUENCE</scope>
    <source>
        <strain evidence="4">IBT 17514</strain>
    </source>
</reference>
<dbReference type="GO" id="GO:0044283">
    <property type="term" value="P:small molecule biosynthetic process"/>
    <property type="evidence" value="ECO:0007669"/>
    <property type="project" value="UniProtKB-ARBA"/>
</dbReference>
<evidence type="ECO:0000313" key="4">
    <source>
        <dbReference type="EMBL" id="KAJ5724544.1"/>
    </source>
</evidence>
<evidence type="ECO:0000313" key="5">
    <source>
        <dbReference type="Proteomes" id="UP001215712"/>
    </source>
</evidence>
<reference evidence="4" key="2">
    <citation type="submission" date="2023-01" db="EMBL/GenBank/DDBJ databases">
        <authorList>
            <person name="Petersen C."/>
        </authorList>
    </citation>
    <scope>NUCLEOTIDE SEQUENCE</scope>
    <source>
        <strain evidence="4">IBT 17514</strain>
    </source>
</reference>
<dbReference type="GO" id="GO:0051213">
    <property type="term" value="F:dioxygenase activity"/>
    <property type="evidence" value="ECO:0007669"/>
    <property type="project" value="UniProtKB-KW"/>
</dbReference>
<dbReference type="SUPFAM" id="SSF51197">
    <property type="entry name" value="Clavaminate synthase-like"/>
    <property type="match status" value="1"/>
</dbReference>
<dbReference type="Proteomes" id="UP001215712">
    <property type="component" value="Unassembled WGS sequence"/>
</dbReference>
<sequence length="373" mass="41798">MPSINKESIVNFPNIPPFPTDVPTAPLLQLSLGKLLSGDPIEFNRLFQASVDIGFFYLDFRDSELGVSLLRDTDELFDVGKTLFELSLEEKKKYDFSAQNSYFGYKGQGAAVIDRDGNLDRNEFYNVRPMTASKDDILGISNQLPAPSILQQEETRTLLKSFMLNSHKIVTLILSILNDKLGLQPNTLPNLHRQTSPSGDQVRWVKAPPQPLSNRRVALGQHTDFGSITVLMNRLGGLQVQLPATDGSQGEWVYVRPIPGFAVINLGDAMVKFTNGLLRSNIHRVNAPPGAQADCTRHSLVYFARPEDQVILRRLDGSNIPGLKDVEEEVCSKEWIIRRALGRRVDLGKEIDFEKAAGTEERSRRRNLNLRSE</sequence>
<protein>
    <submittedName>
        <fullName evidence="4">Oxoglutarate/iron-dependent dioxygenase</fullName>
    </submittedName>
</protein>
<dbReference type="Gene3D" id="2.60.120.330">
    <property type="entry name" value="B-lactam Antibiotic, Isopenicillin N Synthase, Chain"/>
    <property type="match status" value="1"/>
</dbReference>